<reference evidence="3 4" key="1">
    <citation type="submission" date="2023-07" db="EMBL/GenBank/DDBJ databases">
        <title>Sequencing the genomes of 1000 actinobacteria strains.</title>
        <authorList>
            <person name="Klenk H.-P."/>
        </authorList>
    </citation>
    <scope>NUCLEOTIDE SEQUENCE [LARGE SCALE GENOMIC DNA]</scope>
    <source>
        <strain evidence="3 4">DSM 46740</strain>
    </source>
</reference>
<feature type="region of interest" description="Disordered" evidence="1">
    <location>
        <begin position="88"/>
        <end position="109"/>
    </location>
</feature>
<sequence>MKITRSLATAAATLAIAGGIIASTGGAASAATAATTATTATASQTVAVSVSGHGERYRFDGHRFYRWFNGGWRAVSFDYARSHHYDRNHRDRDYDRGHNRRDHNRGDRH</sequence>
<organism evidence="3 4">
    <name type="scientific">Streptosporangium lutulentum</name>
    <dbReference type="NCBI Taxonomy" id="1461250"/>
    <lineage>
        <taxon>Bacteria</taxon>
        <taxon>Bacillati</taxon>
        <taxon>Actinomycetota</taxon>
        <taxon>Actinomycetes</taxon>
        <taxon>Streptosporangiales</taxon>
        <taxon>Streptosporangiaceae</taxon>
        <taxon>Streptosporangium</taxon>
    </lineage>
</organism>
<dbReference type="RefSeq" id="WP_307554482.1">
    <property type="nucleotide sequence ID" value="NZ_JAUSQU010000001.1"/>
</dbReference>
<name>A0ABT9Q3I5_9ACTN</name>
<evidence type="ECO:0008006" key="5">
    <source>
        <dbReference type="Google" id="ProtNLM"/>
    </source>
</evidence>
<feature type="compositionally biased region" description="Basic and acidic residues" evidence="1">
    <location>
        <begin position="88"/>
        <end position="97"/>
    </location>
</feature>
<proteinExistence type="predicted"/>
<feature type="compositionally biased region" description="Basic residues" evidence="1">
    <location>
        <begin position="98"/>
        <end position="109"/>
    </location>
</feature>
<evidence type="ECO:0000313" key="4">
    <source>
        <dbReference type="Proteomes" id="UP001225356"/>
    </source>
</evidence>
<evidence type="ECO:0000313" key="3">
    <source>
        <dbReference type="EMBL" id="MDP9841289.1"/>
    </source>
</evidence>
<gene>
    <name evidence="3" type="ORF">J2853_000500</name>
</gene>
<protein>
    <recommendedName>
        <fullName evidence="5">Lipoprotein</fullName>
    </recommendedName>
</protein>
<feature type="signal peptide" evidence="2">
    <location>
        <begin position="1"/>
        <end position="22"/>
    </location>
</feature>
<dbReference type="Proteomes" id="UP001225356">
    <property type="component" value="Unassembled WGS sequence"/>
</dbReference>
<keyword evidence="2" id="KW-0732">Signal</keyword>
<keyword evidence="4" id="KW-1185">Reference proteome</keyword>
<evidence type="ECO:0000256" key="1">
    <source>
        <dbReference type="SAM" id="MobiDB-lite"/>
    </source>
</evidence>
<dbReference type="EMBL" id="JAUSQU010000001">
    <property type="protein sequence ID" value="MDP9841289.1"/>
    <property type="molecule type" value="Genomic_DNA"/>
</dbReference>
<comment type="caution">
    <text evidence="3">The sequence shown here is derived from an EMBL/GenBank/DDBJ whole genome shotgun (WGS) entry which is preliminary data.</text>
</comment>
<feature type="chain" id="PRO_5046666472" description="Lipoprotein" evidence="2">
    <location>
        <begin position="23"/>
        <end position="109"/>
    </location>
</feature>
<evidence type="ECO:0000256" key="2">
    <source>
        <dbReference type="SAM" id="SignalP"/>
    </source>
</evidence>
<accession>A0ABT9Q3I5</accession>